<comment type="caution">
    <text evidence="8">The sequence shown here is derived from an EMBL/GenBank/DDBJ whole genome shotgun (WGS) entry which is preliminary data.</text>
</comment>
<dbReference type="Proteomes" id="UP000283981">
    <property type="component" value="Unassembled WGS sequence"/>
</dbReference>
<proteinExistence type="predicted"/>
<dbReference type="EMBL" id="QRIS01000003">
    <property type="protein sequence ID" value="RHG87947.1"/>
    <property type="molecule type" value="Genomic_DNA"/>
</dbReference>
<evidence type="ECO:0000313" key="8">
    <source>
        <dbReference type="EMBL" id="RGT35977.1"/>
    </source>
</evidence>
<evidence type="ECO:0000256" key="3">
    <source>
        <dbReference type="ARBA" id="ARBA00022989"/>
    </source>
</evidence>
<reference evidence="10 11" key="1">
    <citation type="submission" date="2018-08" db="EMBL/GenBank/DDBJ databases">
        <title>A genome reference for cultivated species of the human gut microbiota.</title>
        <authorList>
            <person name="Zou Y."/>
            <person name="Xue W."/>
            <person name="Luo G."/>
        </authorList>
    </citation>
    <scope>NUCLEOTIDE SEQUENCE [LARGE SCALE GENOMIC DNA]</scope>
    <source>
        <strain evidence="8 10">AF19-16AC</strain>
        <strain evidence="7 12">AF27-4BH</strain>
        <strain evidence="9 11">AM21-18</strain>
    </source>
</reference>
<comment type="subcellular location">
    <subcellularLocation>
        <location evidence="1">Membrane</location>
        <topology evidence="1">Multi-pass membrane protein</topology>
    </subcellularLocation>
</comment>
<organism evidence="8 10">
    <name type="scientific">Mediterraneibacter gnavus</name>
    <name type="common">Ruminococcus gnavus</name>
    <dbReference type="NCBI Taxonomy" id="33038"/>
    <lineage>
        <taxon>Bacteria</taxon>
        <taxon>Bacillati</taxon>
        <taxon>Bacillota</taxon>
        <taxon>Clostridia</taxon>
        <taxon>Lachnospirales</taxon>
        <taxon>Lachnospiraceae</taxon>
        <taxon>Mediterraneibacter</taxon>
    </lineage>
</organism>
<evidence type="ECO:0000313" key="9">
    <source>
        <dbReference type="EMBL" id="RHG87947.1"/>
    </source>
</evidence>
<dbReference type="RefSeq" id="WP_118013533.1">
    <property type="nucleotide sequence ID" value="NZ_BAABXJ010000001.1"/>
</dbReference>
<name>A0A412NC49_MEDGN</name>
<evidence type="ECO:0000256" key="4">
    <source>
        <dbReference type="ARBA" id="ARBA00023136"/>
    </source>
</evidence>
<dbReference type="GO" id="GO:0016020">
    <property type="term" value="C:membrane"/>
    <property type="evidence" value="ECO:0007669"/>
    <property type="project" value="UniProtKB-SubCell"/>
</dbReference>
<feature type="domain" description="TM2" evidence="6">
    <location>
        <begin position="86"/>
        <end position="135"/>
    </location>
</feature>
<dbReference type="Pfam" id="PF05154">
    <property type="entry name" value="TM2"/>
    <property type="match status" value="1"/>
</dbReference>
<keyword evidence="3 5" id="KW-1133">Transmembrane helix</keyword>
<evidence type="ECO:0000313" key="11">
    <source>
        <dbReference type="Proteomes" id="UP000283981"/>
    </source>
</evidence>
<dbReference type="Proteomes" id="UP000283834">
    <property type="component" value="Unassembled WGS sequence"/>
</dbReference>
<evidence type="ECO:0000259" key="6">
    <source>
        <dbReference type="Pfam" id="PF05154"/>
    </source>
</evidence>
<protein>
    <submittedName>
        <fullName evidence="8">TM2 domain-containing protein</fullName>
    </submittedName>
</protein>
<sequence>MSKIIKIEDGIVLIGTNDGGIDEVRLCDLQFSPQIGDEVEIFKTENRTLVTKVIPATESTNSGININVQNTNSLPQQVTYIHGKAVNKVVYCILAFFLGGIGVHKFYARKIGTGIVYFLFCWTFIPSFIAFIEFIIALTKKADDNGMIVI</sequence>
<evidence type="ECO:0000313" key="7">
    <source>
        <dbReference type="EMBL" id="RGQ68368.1"/>
    </source>
</evidence>
<dbReference type="Proteomes" id="UP000286137">
    <property type="component" value="Unassembled WGS sequence"/>
</dbReference>
<evidence type="ECO:0000256" key="2">
    <source>
        <dbReference type="ARBA" id="ARBA00022692"/>
    </source>
</evidence>
<keyword evidence="2 5" id="KW-0812">Transmembrane</keyword>
<evidence type="ECO:0000256" key="5">
    <source>
        <dbReference type="SAM" id="Phobius"/>
    </source>
</evidence>
<feature type="transmembrane region" description="Helical" evidence="5">
    <location>
        <begin position="89"/>
        <end position="108"/>
    </location>
</feature>
<gene>
    <name evidence="9" type="ORF">DW243_02805</name>
    <name evidence="8" type="ORF">DWX36_15630</name>
    <name evidence="7" type="ORF">DWY88_07315</name>
</gene>
<dbReference type="InterPro" id="IPR007829">
    <property type="entry name" value="TM2"/>
</dbReference>
<evidence type="ECO:0000313" key="12">
    <source>
        <dbReference type="Proteomes" id="UP000286137"/>
    </source>
</evidence>
<keyword evidence="4 5" id="KW-0472">Membrane</keyword>
<dbReference type="AlphaFoldDB" id="A0A412NC49"/>
<evidence type="ECO:0000256" key="1">
    <source>
        <dbReference type="ARBA" id="ARBA00004141"/>
    </source>
</evidence>
<feature type="transmembrane region" description="Helical" evidence="5">
    <location>
        <begin position="114"/>
        <end position="138"/>
    </location>
</feature>
<evidence type="ECO:0000313" key="10">
    <source>
        <dbReference type="Proteomes" id="UP000283834"/>
    </source>
</evidence>
<dbReference type="EMBL" id="QRTJ01000011">
    <property type="protein sequence ID" value="RGQ68368.1"/>
    <property type="molecule type" value="Genomic_DNA"/>
</dbReference>
<dbReference type="EMBL" id="QRWQ01000025">
    <property type="protein sequence ID" value="RGT35977.1"/>
    <property type="molecule type" value="Genomic_DNA"/>
</dbReference>
<accession>A0A412NC49</accession>